<dbReference type="PANTHER" id="PTHR31232">
    <property type="match status" value="1"/>
</dbReference>
<evidence type="ECO:0000256" key="5">
    <source>
        <dbReference type="ARBA" id="ARBA00022729"/>
    </source>
</evidence>
<dbReference type="GO" id="GO:0005576">
    <property type="term" value="C:extracellular region"/>
    <property type="evidence" value="ECO:0007669"/>
    <property type="project" value="UniProtKB-SubCell"/>
</dbReference>
<dbReference type="GO" id="GO:0060320">
    <property type="term" value="P:rejection of self pollen"/>
    <property type="evidence" value="ECO:0007669"/>
    <property type="project" value="UniProtKB-KW"/>
</dbReference>
<comment type="caution">
    <text evidence="7">The sequence shown here is derived from an EMBL/GenBank/DDBJ whole genome shotgun (WGS) entry which is preliminary data.</text>
</comment>
<keyword evidence="4 6" id="KW-0964">Secreted</keyword>
<evidence type="ECO:0000313" key="7">
    <source>
        <dbReference type="EMBL" id="KAK9283833.1"/>
    </source>
</evidence>
<keyword evidence="3 6" id="KW-0713">Self-incompatibility</keyword>
<evidence type="ECO:0000313" key="8">
    <source>
        <dbReference type="Proteomes" id="UP001415857"/>
    </source>
</evidence>
<comment type="subcellular location">
    <subcellularLocation>
        <location evidence="1 6">Secreted</location>
    </subcellularLocation>
</comment>
<keyword evidence="8" id="KW-1185">Reference proteome</keyword>
<dbReference type="Pfam" id="PF05938">
    <property type="entry name" value="Self-incomp_S1"/>
    <property type="match status" value="1"/>
</dbReference>
<sequence>MDTLNCLSRVLLLVVVFSFGQRSQVSGIVLDRVYVHIINELGPYQKLTFNCKSADDDLGRHVLNYKDFYTWSFYVNFWDSTLFWCNFEWETSKGKKIDGSFDIYDAQRDQDRCDNQCAWRIQRKGLLSFNSNKFSWERIYRWPIPDAELP</sequence>
<dbReference type="EMBL" id="JBBPBK010000006">
    <property type="protein sequence ID" value="KAK9283833.1"/>
    <property type="molecule type" value="Genomic_DNA"/>
</dbReference>
<organism evidence="7 8">
    <name type="scientific">Liquidambar formosana</name>
    <name type="common">Formosan gum</name>
    <dbReference type="NCBI Taxonomy" id="63359"/>
    <lineage>
        <taxon>Eukaryota</taxon>
        <taxon>Viridiplantae</taxon>
        <taxon>Streptophyta</taxon>
        <taxon>Embryophyta</taxon>
        <taxon>Tracheophyta</taxon>
        <taxon>Spermatophyta</taxon>
        <taxon>Magnoliopsida</taxon>
        <taxon>eudicotyledons</taxon>
        <taxon>Gunneridae</taxon>
        <taxon>Pentapetalae</taxon>
        <taxon>Saxifragales</taxon>
        <taxon>Altingiaceae</taxon>
        <taxon>Liquidambar</taxon>
    </lineage>
</organism>
<feature type="signal peptide" evidence="6">
    <location>
        <begin position="1"/>
        <end position="27"/>
    </location>
</feature>
<gene>
    <name evidence="7" type="ORF">L1049_012087</name>
</gene>
<dbReference type="Proteomes" id="UP001415857">
    <property type="component" value="Unassembled WGS sequence"/>
</dbReference>
<accession>A0AAP0RSA5</accession>
<name>A0AAP0RSA5_LIQFO</name>
<evidence type="ECO:0000256" key="2">
    <source>
        <dbReference type="ARBA" id="ARBA00005581"/>
    </source>
</evidence>
<keyword evidence="5 6" id="KW-0732">Signal</keyword>
<dbReference type="InterPro" id="IPR010264">
    <property type="entry name" value="Self-incomp_S1"/>
</dbReference>
<evidence type="ECO:0000256" key="4">
    <source>
        <dbReference type="ARBA" id="ARBA00022525"/>
    </source>
</evidence>
<evidence type="ECO:0000256" key="1">
    <source>
        <dbReference type="ARBA" id="ARBA00004613"/>
    </source>
</evidence>
<dbReference type="PANTHER" id="PTHR31232:SF18">
    <property type="entry name" value="S-PROTEIN HOMOLOG"/>
    <property type="match status" value="1"/>
</dbReference>
<comment type="similarity">
    <text evidence="2 6">Belongs to the plant self-incompatibility (S1) protein family.</text>
</comment>
<evidence type="ECO:0000256" key="6">
    <source>
        <dbReference type="RuleBase" id="RU367044"/>
    </source>
</evidence>
<evidence type="ECO:0000256" key="3">
    <source>
        <dbReference type="ARBA" id="ARBA00022471"/>
    </source>
</evidence>
<proteinExistence type="inferred from homology"/>
<reference evidence="7 8" key="1">
    <citation type="journal article" date="2024" name="Plant J.">
        <title>Genome sequences and population genomics reveal climatic adaptation and genomic divergence between two closely related sweetgum species.</title>
        <authorList>
            <person name="Xu W.Q."/>
            <person name="Ren C.Q."/>
            <person name="Zhang X.Y."/>
            <person name="Comes H.P."/>
            <person name="Liu X.H."/>
            <person name="Li Y.G."/>
            <person name="Kettle C.J."/>
            <person name="Jalonen R."/>
            <person name="Gaisberger H."/>
            <person name="Ma Y.Z."/>
            <person name="Qiu Y.X."/>
        </authorList>
    </citation>
    <scope>NUCLEOTIDE SEQUENCE [LARGE SCALE GENOMIC DNA]</scope>
    <source>
        <strain evidence="7">Hangzhou</strain>
    </source>
</reference>
<dbReference type="AlphaFoldDB" id="A0AAP0RSA5"/>
<protein>
    <recommendedName>
        <fullName evidence="6">S-protein homolog</fullName>
    </recommendedName>
</protein>
<feature type="chain" id="PRO_5042673134" description="S-protein homolog" evidence="6">
    <location>
        <begin position="28"/>
        <end position="150"/>
    </location>
</feature>